<feature type="compositionally biased region" description="Basic residues" evidence="1">
    <location>
        <begin position="149"/>
        <end position="162"/>
    </location>
</feature>
<name>A0A0C9XWV8_9AGAR</name>
<gene>
    <name evidence="2" type="ORF">K443DRAFT_97525</name>
</gene>
<evidence type="ECO:0000256" key="1">
    <source>
        <dbReference type="SAM" id="MobiDB-lite"/>
    </source>
</evidence>
<feature type="compositionally biased region" description="Acidic residues" evidence="1">
    <location>
        <begin position="106"/>
        <end position="127"/>
    </location>
</feature>
<feature type="region of interest" description="Disordered" evidence="1">
    <location>
        <begin position="1"/>
        <end position="249"/>
    </location>
</feature>
<feature type="region of interest" description="Disordered" evidence="1">
    <location>
        <begin position="266"/>
        <end position="354"/>
    </location>
</feature>
<feature type="compositionally biased region" description="Pro residues" evidence="1">
    <location>
        <begin position="59"/>
        <end position="73"/>
    </location>
</feature>
<dbReference type="EMBL" id="KN838597">
    <property type="protein sequence ID" value="KIK02127.1"/>
    <property type="molecule type" value="Genomic_DNA"/>
</dbReference>
<evidence type="ECO:0000313" key="2">
    <source>
        <dbReference type="EMBL" id="KIK02127.1"/>
    </source>
</evidence>
<feature type="compositionally biased region" description="Pro residues" evidence="1">
    <location>
        <begin position="322"/>
        <end position="336"/>
    </location>
</feature>
<organism evidence="2 3">
    <name type="scientific">Laccaria amethystina LaAM-08-1</name>
    <dbReference type="NCBI Taxonomy" id="1095629"/>
    <lineage>
        <taxon>Eukaryota</taxon>
        <taxon>Fungi</taxon>
        <taxon>Dikarya</taxon>
        <taxon>Basidiomycota</taxon>
        <taxon>Agaricomycotina</taxon>
        <taxon>Agaricomycetes</taxon>
        <taxon>Agaricomycetidae</taxon>
        <taxon>Agaricales</taxon>
        <taxon>Agaricineae</taxon>
        <taxon>Hydnangiaceae</taxon>
        <taxon>Laccaria</taxon>
    </lineage>
</organism>
<dbReference type="HOGENOM" id="CLU_049938_0_0_1"/>
<feature type="compositionally biased region" description="Polar residues" evidence="1">
    <location>
        <begin position="137"/>
        <end position="146"/>
    </location>
</feature>
<proteinExistence type="predicted"/>
<feature type="compositionally biased region" description="Basic and acidic residues" evidence="1">
    <location>
        <begin position="163"/>
        <end position="177"/>
    </location>
</feature>
<feature type="compositionally biased region" description="Low complexity" evidence="1">
    <location>
        <begin position="21"/>
        <end position="30"/>
    </location>
</feature>
<reference evidence="3" key="2">
    <citation type="submission" date="2015-01" db="EMBL/GenBank/DDBJ databases">
        <title>Evolutionary Origins and Diversification of the Mycorrhizal Mutualists.</title>
        <authorList>
            <consortium name="DOE Joint Genome Institute"/>
            <consortium name="Mycorrhizal Genomics Consortium"/>
            <person name="Kohler A."/>
            <person name="Kuo A."/>
            <person name="Nagy L.G."/>
            <person name="Floudas D."/>
            <person name="Copeland A."/>
            <person name="Barry K.W."/>
            <person name="Cichocki N."/>
            <person name="Veneault-Fourrey C."/>
            <person name="LaButti K."/>
            <person name="Lindquist E.A."/>
            <person name="Lipzen A."/>
            <person name="Lundell T."/>
            <person name="Morin E."/>
            <person name="Murat C."/>
            <person name="Riley R."/>
            <person name="Ohm R."/>
            <person name="Sun H."/>
            <person name="Tunlid A."/>
            <person name="Henrissat B."/>
            <person name="Grigoriev I.V."/>
            <person name="Hibbett D.S."/>
            <person name="Martin F."/>
        </authorList>
    </citation>
    <scope>NUCLEOTIDE SEQUENCE [LARGE SCALE GENOMIC DNA]</scope>
    <source>
        <strain evidence="3">LaAM-08-1</strain>
    </source>
</reference>
<protein>
    <submittedName>
        <fullName evidence="2">Uncharacterized protein</fullName>
    </submittedName>
</protein>
<dbReference type="AlphaFoldDB" id="A0A0C9XWV8"/>
<dbReference type="Proteomes" id="UP000054477">
    <property type="component" value="Unassembled WGS sequence"/>
</dbReference>
<keyword evidence="3" id="KW-1185">Reference proteome</keyword>
<reference evidence="2 3" key="1">
    <citation type="submission" date="2014-04" db="EMBL/GenBank/DDBJ databases">
        <authorList>
            <consortium name="DOE Joint Genome Institute"/>
            <person name="Kuo A."/>
            <person name="Kohler A."/>
            <person name="Nagy L.G."/>
            <person name="Floudas D."/>
            <person name="Copeland A."/>
            <person name="Barry K.W."/>
            <person name="Cichocki N."/>
            <person name="Veneault-Fourrey C."/>
            <person name="LaButti K."/>
            <person name="Lindquist E.A."/>
            <person name="Lipzen A."/>
            <person name="Lundell T."/>
            <person name="Morin E."/>
            <person name="Murat C."/>
            <person name="Sun H."/>
            <person name="Tunlid A."/>
            <person name="Henrissat B."/>
            <person name="Grigoriev I.V."/>
            <person name="Hibbett D.S."/>
            <person name="Martin F."/>
            <person name="Nordberg H.P."/>
            <person name="Cantor M.N."/>
            <person name="Hua S.X."/>
        </authorList>
    </citation>
    <scope>NUCLEOTIDE SEQUENCE [LARGE SCALE GENOMIC DNA]</scope>
    <source>
        <strain evidence="2 3">LaAM-08-1</strain>
    </source>
</reference>
<feature type="compositionally biased region" description="Acidic residues" evidence="1">
    <location>
        <begin position="35"/>
        <end position="45"/>
    </location>
</feature>
<feature type="compositionally biased region" description="Basic residues" evidence="1">
    <location>
        <begin position="74"/>
        <end position="86"/>
    </location>
</feature>
<feature type="region of interest" description="Disordered" evidence="1">
    <location>
        <begin position="427"/>
        <end position="483"/>
    </location>
</feature>
<accession>A0A0C9XWV8</accession>
<dbReference type="STRING" id="1095629.A0A0C9XWV8"/>
<dbReference type="OrthoDB" id="3229208at2759"/>
<feature type="compositionally biased region" description="Low complexity" evidence="1">
    <location>
        <begin position="427"/>
        <end position="441"/>
    </location>
</feature>
<evidence type="ECO:0000313" key="3">
    <source>
        <dbReference type="Proteomes" id="UP000054477"/>
    </source>
</evidence>
<feature type="compositionally biased region" description="Polar residues" evidence="1">
    <location>
        <begin position="269"/>
        <end position="281"/>
    </location>
</feature>
<sequence>MTPSETMSKFRASPWVTYDPSTSTSQSQSQNHPSDDDEMDEDVDMDAPQISTLRDEDSPPPAPTPPSQSPKRPPSTRKTKALPKPKKPTDWAQIRNSVAERKSPGSEDEPDEPEEEEDQLIDDDDDDIPKPSPVPTPSSARSTADPSQKKKAAVKRKPRKSEKRPVDGAEKKAREKVPQPSGAHLVGPTMSCFEANPTSPHDGVVEPEAPVSVEGPLKIKLSVPGKKKTSPRKPPAIPRAKTKALKQKTAIPPLLIEDAGVLSEGYTGTAASSPVTAQFEANSPEPEPEPENSRPQSPQAHPSAGAPLLEETNLEGVAIPQYPLPTKPFPVQPPPKMTSGFAPALPLDRSGKKVRRWRTANREIRGIAGGRWFTRTWVGEKESEYAAALLLKAGEEKSSSGGSMTLPKLSTISISAPLTGKAVSKLKASSSKTASLATSAAPSRSGSSIPEGVTSAVRAPTKMRILHVASEAGDSDMAPPPDS</sequence>